<gene>
    <name evidence="1" type="ORF">CCMP2556_LOCUS17933</name>
</gene>
<evidence type="ECO:0000313" key="2">
    <source>
        <dbReference type="Proteomes" id="UP001642484"/>
    </source>
</evidence>
<name>A0ABP0KW07_9DINO</name>
<reference evidence="1 2" key="1">
    <citation type="submission" date="2024-02" db="EMBL/GenBank/DDBJ databases">
        <authorList>
            <person name="Chen Y."/>
            <person name="Shah S."/>
            <person name="Dougan E. K."/>
            <person name="Thang M."/>
            <person name="Chan C."/>
        </authorList>
    </citation>
    <scope>NUCLEOTIDE SEQUENCE [LARGE SCALE GENOMIC DNA]</scope>
</reference>
<evidence type="ECO:0000313" key="1">
    <source>
        <dbReference type="EMBL" id="CAK9030589.1"/>
    </source>
</evidence>
<sequence length="159" mass="18284">MLVERTYCKQSLLSFATPERTHKLNPENRKLLDKAQTDFQLLAAHRCLECLIHNCPLWFKSCPDGIILWIDYRMRCRIDLEAYEMVFPAVDGAMNVLYLCATKTVATEECPLTRNLAQVFLHCLIHGKTPHITKWARASLKVCCSDPSVSLHVDKCFEI</sequence>
<dbReference type="Proteomes" id="UP001642484">
    <property type="component" value="Unassembled WGS sequence"/>
</dbReference>
<keyword evidence="2" id="KW-1185">Reference proteome</keyword>
<dbReference type="EMBL" id="CAXAMN010010003">
    <property type="protein sequence ID" value="CAK9030589.1"/>
    <property type="molecule type" value="Genomic_DNA"/>
</dbReference>
<protein>
    <submittedName>
        <fullName evidence="1">Uncharacterized protein</fullName>
    </submittedName>
</protein>
<proteinExistence type="predicted"/>
<organism evidence="1 2">
    <name type="scientific">Durusdinium trenchii</name>
    <dbReference type="NCBI Taxonomy" id="1381693"/>
    <lineage>
        <taxon>Eukaryota</taxon>
        <taxon>Sar</taxon>
        <taxon>Alveolata</taxon>
        <taxon>Dinophyceae</taxon>
        <taxon>Suessiales</taxon>
        <taxon>Symbiodiniaceae</taxon>
        <taxon>Durusdinium</taxon>
    </lineage>
</organism>
<comment type="caution">
    <text evidence="1">The sequence shown here is derived from an EMBL/GenBank/DDBJ whole genome shotgun (WGS) entry which is preliminary data.</text>
</comment>
<accession>A0ABP0KW07</accession>